<protein>
    <submittedName>
        <fullName evidence="1">Uncharacterized protein</fullName>
    </submittedName>
</protein>
<dbReference type="EMBL" id="CM040458">
    <property type="protein sequence ID" value="MCI4378600.1"/>
    <property type="molecule type" value="Genomic_DNA"/>
</dbReference>
<sequence>MLVPQLCVSNTFTKLLGISSISVLTRLV</sequence>
<organism evidence="1 2">
    <name type="scientific">Pangasianodon gigas</name>
    <name type="common">Mekong giant catfish</name>
    <name type="synonym">Pangasius gigas</name>
    <dbReference type="NCBI Taxonomy" id="30993"/>
    <lineage>
        <taxon>Eukaryota</taxon>
        <taxon>Metazoa</taxon>
        <taxon>Chordata</taxon>
        <taxon>Craniata</taxon>
        <taxon>Vertebrata</taxon>
        <taxon>Euteleostomi</taxon>
        <taxon>Actinopterygii</taxon>
        <taxon>Neopterygii</taxon>
        <taxon>Teleostei</taxon>
        <taxon>Ostariophysi</taxon>
        <taxon>Siluriformes</taxon>
        <taxon>Pangasiidae</taxon>
        <taxon>Pangasianodon</taxon>
    </lineage>
</organism>
<dbReference type="Proteomes" id="UP000829447">
    <property type="component" value="Linkage Group LG5"/>
</dbReference>
<keyword evidence="2" id="KW-1185">Reference proteome</keyword>
<gene>
    <name evidence="1" type="ORF">PGIGA_G00217710</name>
</gene>
<name>A0ACC5WJR9_PANGG</name>
<accession>A0ACC5WJR9</accession>
<comment type="caution">
    <text evidence="1">The sequence shown here is derived from an EMBL/GenBank/DDBJ whole genome shotgun (WGS) entry which is preliminary data.</text>
</comment>
<reference evidence="1 2" key="1">
    <citation type="journal article" date="2022" name="bioRxiv">
        <title>An ancient truncated duplication of the anti-Mullerian hormone receptor type 2 gene is a potential conserved master sex determinant in the Pangasiidae catfish family.</title>
        <authorList>
            <person name="Wen M."/>
            <person name="Pan Q."/>
            <person name="Jouanno E."/>
            <person name="Montfort J."/>
            <person name="Zahm M."/>
            <person name="Cabau C."/>
            <person name="Klopp C."/>
            <person name="Iampietro C."/>
            <person name="Roques C."/>
            <person name="Bouchez O."/>
            <person name="Castinel A."/>
            <person name="Donnadieu C."/>
            <person name="Parrinello H."/>
            <person name="Poncet C."/>
            <person name="Belmonte E."/>
            <person name="Gautier V."/>
            <person name="Avarre J.-C."/>
            <person name="Dugue R."/>
            <person name="Gustiano R."/>
            <person name="Ha T.T.T."/>
            <person name="Campet M."/>
            <person name="Sriphairoj K."/>
            <person name="Ribolli J."/>
            <person name="de Almeida F.L."/>
            <person name="Desvignes T."/>
            <person name="Postlethwait J.H."/>
            <person name="Bucao C.F."/>
            <person name="Robinson-Rechavi M."/>
            <person name="Bobe J."/>
            <person name="Herpin A."/>
            <person name="Guiguen Y."/>
        </authorList>
    </citation>
    <scope>NUCLEOTIDE SEQUENCE [LARGE SCALE GENOMIC DNA]</scope>
    <source>
        <strain evidence="1">YG-Dec2019</strain>
    </source>
</reference>
<evidence type="ECO:0000313" key="1">
    <source>
        <dbReference type="EMBL" id="MCI4378600.1"/>
    </source>
</evidence>
<proteinExistence type="predicted"/>
<evidence type="ECO:0000313" key="2">
    <source>
        <dbReference type="Proteomes" id="UP000829447"/>
    </source>
</evidence>